<comment type="similarity">
    <text evidence="1">Belongs to the GeBP family.</text>
</comment>
<organism evidence="5 6">
    <name type="scientific">Arabis alpina</name>
    <name type="common">Alpine rock-cress</name>
    <dbReference type="NCBI Taxonomy" id="50452"/>
    <lineage>
        <taxon>Eukaryota</taxon>
        <taxon>Viridiplantae</taxon>
        <taxon>Streptophyta</taxon>
        <taxon>Embryophyta</taxon>
        <taxon>Tracheophyta</taxon>
        <taxon>Spermatophyta</taxon>
        <taxon>Magnoliopsida</taxon>
        <taxon>eudicotyledons</taxon>
        <taxon>Gunneridae</taxon>
        <taxon>Pentapetalae</taxon>
        <taxon>rosids</taxon>
        <taxon>malvids</taxon>
        <taxon>Brassicales</taxon>
        <taxon>Brassicaceae</taxon>
        <taxon>Arabideae</taxon>
        <taxon>Arabis</taxon>
    </lineage>
</organism>
<feature type="region of interest" description="Disordered" evidence="3">
    <location>
        <begin position="450"/>
        <end position="469"/>
    </location>
</feature>
<feature type="coiled-coil region" evidence="2">
    <location>
        <begin position="609"/>
        <end position="639"/>
    </location>
</feature>
<dbReference type="OrthoDB" id="1885109at2759"/>
<dbReference type="Gramene" id="KFK36347">
    <property type="protein sequence ID" value="KFK36347"/>
    <property type="gene ID" value="AALP_AA4G110800"/>
</dbReference>
<sequence length="780" mass="90213">MPLSSPIKRKHVDDDNEEVSGTKSRLRSRKILKTTFLSPSSSSSKMIWTRNNELIILAGIVDYESEKELSYNDDWDALYNFIKGSIELKFSKKQLIDKIRGLKKRFMDNMVKSEDGKGPSFTNTEDDEIFKLSMIIWGTKSEKEFGSNENLEQGKDVTNADHEKINENMDQAKDVDVPYAEHERISENVDQAKVDVSDAENERVNENMDIAKKDVSCAEHDQVNESVGQAKVNKDVSYADHDQVNESMDQAKEDVSSEEQERVNESVDQAKTDVEHERVSNISMEIDDDGEKEKKSKEDGVDEFCALQDAFEALLFPRFGKTHQKLLLHNLKNLKAEKRRELSDEWKALLAEEVQLHIKKLTFSTKLANTLVSAQYRVNKTKARFFFTLHKISKILQKFPSLIMGSIDSDDSNTDCFEIRYNDRATASSSQRTRKRVVVDEEDEEEVSDKETKLIRKRPRRTTTTTTTLVTSPTPKITWTKDDEHHILKGIVKYEDETELRYRADWDAFCAFIKDSIVTIFTKEQLQSKIRKLKKRFTDNLAKGPSFTNSDDEEMFKLSMVIWGKNNETECDTNVNMDQSKDLALVENEQNNENVEHEQMMENDLALVENEQNNENVEHEQMMENVEQGKEDLTNVEDEQITENVAQEEDATYVEDEHITENMAQEEDLTNVEQDQRNVNVEQAEDATHVEREQINENVEQVMVDDGEKVGEEEFCLLQDAFEMTLFPKLDQAHQKLLLQNLRNMKADKGKELCEEWNELLLEEIRFNINKVTYAAKLSS</sequence>
<dbReference type="EMBL" id="CM002872">
    <property type="protein sequence ID" value="KFK36347.1"/>
    <property type="molecule type" value="Genomic_DNA"/>
</dbReference>
<evidence type="ECO:0000256" key="3">
    <source>
        <dbReference type="SAM" id="MobiDB-lite"/>
    </source>
</evidence>
<dbReference type="InterPro" id="IPR007592">
    <property type="entry name" value="GEBP"/>
</dbReference>
<feature type="domain" description="Glabrous enhancer-binding protein-like DBD" evidence="4">
    <location>
        <begin position="45"/>
        <end position="138"/>
    </location>
</feature>
<reference evidence="6" key="1">
    <citation type="journal article" date="2015" name="Nat. Plants">
        <title>Genome expansion of Arabis alpina linked with retrotransposition and reduced symmetric DNA methylation.</title>
        <authorList>
            <person name="Willing E.M."/>
            <person name="Rawat V."/>
            <person name="Mandakova T."/>
            <person name="Maumus F."/>
            <person name="James G.V."/>
            <person name="Nordstroem K.J."/>
            <person name="Becker C."/>
            <person name="Warthmann N."/>
            <person name="Chica C."/>
            <person name="Szarzynska B."/>
            <person name="Zytnicki M."/>
            <person name="Albani M.C."/>
            <person name="Kiefer C."/>
            <person name="Bergonzi S."/>
            <person name="Castaings L."/>
            <person name="Mateos J.L."/>
            <person name="Berns M.C."/>
            <person name="Bujdoso N."/>
            <person name="Piofczyk T."/>
            <person name="de Lorenzo L."/>
            <person name="Barrero-Sicilia C."/>
            <person name="Mateos I."/>
            <person name="Piednoel M."/>
            <person name="Hagmann J."/>
            <person name="Chen-Min-Tao R."/>
            <person name="Iglesias-Fernandez R."/>
            <person name="Schuster S.C."/>
            <person name="Alonso-Blanco C."/>
            <person name="Roudier F."/>
            <person name="Carbonero P."/>
            <person name="Paz-Ares J."/>
            <person name="Davis S.J."/>
            <person name="Pecinka A."/>
            <person name="Quesneville H."/>
            <person name="Colot V."/>
            <person name="Lysak M.A."/>
            <person name="Weigel D."/>
            <person name="Coupland G."/>
            <person name="Schneeberger K."/>
        </authorList>
    </citation>
    <scope>NUCLEOTIDE SEQUENCE [LARGE SCALE GENOMIC DNA]</scope>
    <source>
        <strain evidence="6">cv. Pajares</strain>
    </source>
</reference>
<feature type="domain" description="Glabrous enhancer-binding protein-like DBD" evidence="4">
    <location>
        <begin position="478"/>
        <end position="564"/>
    </location>
</feature>
<dbReference type="Proteomes" id="UP000029120">
    <property type="component" value="Chromosome 4"/>
</dbReference>
<protein>
    <recommendedName>
        <fullName evidence="4">Glabrous enhancer-binding protein-like DBD domain-containing protein</fullName>
    </recommendedName>
</protein>
<dbReference type="AlphaFoldDB" id="A0A087H2J5"/>
<name>A0A087H2J5_ARAAL</name>
<gene>
    <name evidence="5" type="ordered locus">AALP_Aa4g110800</name>
</gene>
<evidence type="ECO:0000313" key="5">
    <source>
        <dbReference type="EMBL" id="KFK36347.1"/>
    </source>
</evidence>
<feature type="region of interest" description="Disordered" evidence="3">
    <location>
        <begin position="1"/>
        <end position="24"/>
    </location>
</feature>
<dbReference type="GO" id="GO:0006355">
    <property type="term" value="P:regulation of DNA-templated transcription"/>
    <property type="evidence" value="ECO:0007669"/>
    <property type="project" value="InterPro"/>
</dbReference>
<dbReference type="InterPro" id="IPR053932">
    <property type="entry name" value="GeBP-like_DBD"/>
</dbReference>
<dbReference type="PANTHER" id="PTHR31662">
    <property type="entry name" value="BNAANNG10740D PROTEIN-RELATED"/>
    <property type="match status" value="1"/>
</dbReference>
<dbReference type="Pfam" id="PF04504">
    <property type="entry name" value="GeBP-like_DBD"/>
    <property type="match status" value="2"/>
</dbReference>
<evidence type="ECO:0000313" key="6">
    <source>
        <dbReference type="Proteomes" id="UP000029120"/>
    </source>
</evidence>
<proteinExistence type="inferred from homology"/>
<dbReference type="GO" id="GO:0005634">
    <property type="term" value="C:nucleus"/>
    <property type="evidence" value="ECO:0007669"/>
    <property type="project" value="TreeGrafter"/>
</dbReference>
<accession>A0A087H2J5</accession>
<keyword evidence="6" id="KW-1185">Reference proteome</keyword>
<evidence type="ECO:0000256" key="2">
    <source>
        <dbReference type="SAM" id="Coils"/>
    </source>
</evidence>
<evidence type="ECO:0000256" key="1">
    <source>
        <dbReference type="ARBA" id="ARBA00010820"/>
    </source>
</evidence>
<dbReference type="PANTHER" id="PTHR31662:SF61">
    <property type="entry name" value="GLABROUS1 ENHANCER-BINDING PROTEIN-LIKE 3"/>
    <property type="match status" value="1"/>
</dbReference>
<keyword evidence="2" id="KW-0175">Coiled coil</keyword>
<evidence type="ECO:0000259" key="4">
    <source>
        <dbReference type="Pfam" id="PF04504"/>
    </source>
</evidence>
<feature type="region of interest" description="Disordered" evidence="3">
    <location>
        <begin position="248"/>
        <end position="276"/>
    </location>
</feature>